<evidence type="ECO:0000256" key="3">
    <source>
        <dbReference type="ARBA" id="ARBA00022692"/>
    </source>
</evidence>
<sequence>MVRSTCSRYHDHGFTLIELMVVLVLISVVGGMVVLSLGNGDRERRYQRELTGLQQFVAQAYNRARLENQTMALQWHRDGVTLMRLSASIDEQGNPLIGGEVTEEWQTPDALLFQLSLAEQAIPLGRQAEANKTPEHAHWHILPDGTSERPWAVSVVWEDDLSVWQRLLSDGLNPPQWRWSDG</sequence>
<dbReference type="PROSITE" id="PS00409">
    <property type="entry name" value="PROKAR_NTER_METHYL"/>
    <property type="match status" value="1"/>
</dbReference>
<dbReference type="Gene3D" id="3.30.700.10">
    <property type="entry name" value="Glycoprotein, Type 4 Pilin"/>
    <property type="match status" value="1"/>
</dbReference>
<protein>
    <submittedName>
        <fullName evidence="7">Tfp pilus assembly protein FimT/FimU</fullName>
    </submittedName>
</protein>
<organism evidence="7 8">
    <name type="scientific">Saccharospirillum mangrovi</name>
    <dbReference type="NCBI Taxonomy" id="2161747"/>
    <lineage>
        <taxon>Bacteria</taxon>
        <taxon>Pseudomonadati</taxon>
        <taxon>Pseudomonadota</taxon>
        <taxon>Gammaproteobacteria</taxon>
        <taxon>Oceanospirillales</taxon>
        <taxon>Saccharospirillaceae</taxon>
        <taxon>Saccharospirillum</taxon>
    </lineage>
</organism>
<dbReference type="Proteomes" id="UP001595617">
    <property type="component" value="Unassembled WGS sequence"/>
</dbReference>
<accession>A0ABV7ZXX1</accession>
<dbReference type="InterPro" id="IPR012902">
    <property type="entry name" value="N_methyl_site"/>
</dbReference>
<evidence type="ECO:0000256" key="4">
    <source>
        <dbReference type="ARBA" id="ARBA00022989"/>
    </source>
</evidence>
<dbReference type="SUPFAM" id="SSF54523">
    <property type="entry name" value="Pili subunits"/>
    <property type="match status" value="1"/>
</dbReference>
<evidence type="ECO:0000256" key="1">
    <source>
        <dbReference type="ARBA" id="ARBA00004167"/>
    </source>
</evidence>
<feature type="transmembrane region" description="Helical" evidence="6">
    <location>
        <begin position="12"/>
        <end position="38"/>
    </location>
</feature>
<gene>
    <name evidence="7" type="ORF">ACFOOG_09185</name>
</gene>
<dbReference type="Pfam" id="PF07963">
    <property type="entry name" value="N_methyl"/>
    <property type="match status" value="1"/>
</dbReference>
<reference evidence="8" key="1">
    <citation type="journal article" date="2019" name="Int. J. Syst. Evol. Microbiol.">
        <title>The Global Catalogue of Microorganisms (GCM) 10K type strain sequencing project: providing services to taxonomists for standard genome sequencing and annotation.</title>
        <authorList>
            <consortium name="The Broad Institute Genomics Platform"/>
            <consortium name="The Broad Institute Genome Sequencing Center for Infectious Disease"/>
            <person name="Wu L."/>
            <person name="Ma J."/>
        </authorList>
    </citation>
    <scope>NUCLEOTIDE SEQUENCE [LARGE SCALE GENOMIC DNA]</scope>
    <source>
        <strain evidence="8">IBRC 10765</strain>
    </source>
</reference>
<evidence type="ECO:0000256" key="5">
    <source>
        <dbReference type="ARBA" id="ARBA00023136"/>
    </source>
</evidence>
<evidence type="ECO:0000256" key="6">
    <source>
        <dbReference type="SAM" id="Phobius"/>
    </source>
</evidence>
<evidence type="ECO:0000256" key="2">
    <source>
        <dbReference type="ARBA" id="ARBA00022481"/>
    </source>
</evidence>
<dbReference type="InterPro" id="IPR045584">
    <property type="entry name" value="Pilin-like"/>
</dbReference>
<dbReference type="EMBL" id="JBHRYR010000003">
    <property type="protein sequence ID" value="MFC3853000.1"/>
    <property type="molecule type" value="Genomic_DNA"/>
</dbReference>
<keyword evidence="5 6" id="KW-0472">Membrane</keyword>
<dbReference type="NCBIfam" id="TIGR02532">
    <property type="entry name" value="IV_pilin_GFxxxE"/>
    <property type="match status" value="1"/>
</dbReference>
<dbReference type="PRINTS" id="PR00885">
    <property type="entry name" value="BCTERIALGSPH"/>
</dbReference>
<comment type="subcellular location">
    <subcellularLocation>
        <location evidence="1">Membrane</location>
        <topology evidence="1">Single-pass membrane protein</topology>
    </subcellularLocation>
</comment>
<evidence type="ECO:0000313" key="8">
    <source>
        <dbReference type="Proteomes" id="UP001595617"/>
    </source>
</evidence>
<keyword evidence="8" id="KW-1185">Reference proteome</keyword>
<keyword evidence="3 6" id="KW-0812">Transmembrane</keyword>
<comment type="caution">
    <text evidence="7">The sequence shown here is derived from an EMBL/GenBank/DDBJ whole genome shotgun (WGS) entry which is preliminary data.</text>
</comment>
<dbReference type="InterPro" id="IPR002416">
    <property type="entry name" value="T2SS_protein-GspH"/>
</dbReference>
<evidence type="ECO:0000313" key="7">
    <source>
        <dbReference type="EMBL" id="MFC3853000.1"/>
    </source>
</evidence>
<name>A0ABV7ZXX1_9GAMM</name>
<proteinExistence type="predicted"/>
<keyword evidence="2" id="KW-0488">Methylation</keyword>
<keyword evidence="4 6" id="KW-1133">Transmembrane helix</keyword>
<dbReference type="RefSeq" id="WP_380695737.1">
    <property type="nucleotide sequence ID" value="NZ_JBHRYR010000003.1"/>
</dbReference>